<protein>
    <submittedName>
        <fullName evidence="1">Uncharacterized protein</fullName>
    </submittedName>
</protein>
<proteinExistence type="predicted"/>
<accession>A0A5E4DBA9</accession>
<sequence length="75" mass="8429">MNAPHQVRCELQRRWPGLGLHPPQPSGRDYRLHSWSISRNGSESALQTHRDGDLRPLAVPPTAEQAELQAAVPTW</sequence>
<keyword evidence="2" id="KW-1185">Reference proteome</keyword>
<name>A0A5E4DBA9_MARMO</name>
<feature type="non-terminal residue" evidence="1">
    <location>
        <position position="75"/>
    </location>
</feature>
<dbReference type="EMBL" id="CABDUW010007674">
    <property type="protein sequence ID" value="VTJ91325.1"/>
    <property type="molecule type" value="Genomic_DNA"/>
</dbReference>
<comment type="caution">
    <text evidence="1">The sequence shown here is derived from an EMBL/GenBank/DDBJ whole genome shotgun (WGS) entry which is preliminary data.</text>
</comment>
<gene>
    <name evidence="1" type="ORF">MONAX_5E026600</name>
</gene>
<evidence type="ECO:0000313" key="1">
    <source>
        <dbReference type="EMBL" id="VTJ91325.1"/>
    </source>
</evidence>
<evidence type="ECO:0000313" key="2">
    <source>
        <dbReference type="Proteomes" id="UP000335636"/>
    </source>
</evidence>
<dbReference type="AlphaFoldDB" id="A0A5E4DBA9"/>
<reference evidence="1" key="1">
    <citation type="submission" date="2019-04" db="EMBL/GenBank/DDBJ databases">
        <authorList>
            <person name="Alioto T."/>
            <person name="Alioto T."/>
        </authorList>
    </citation>
    <scope>NUCLEOTIDE SEQUENCE [LARGE SCALE GENOMIC DNA]</scope>
</reference>
<dbReference type="Proteomes" id="UP000335636">
    <property type="component" value="Unassembled WGS sequence"/>
</dbReference>
<organism evidence="1 2">
    <name type="scientific">Marmota monax</name>
    <name type="common">Woodchuck</name>
    <dbReference type="NCBI Taxonomy" id="9995"/>
    <lineage>
        <taxon>Eukaryota</taxon>
        <taxon>Metazoa</taxon>
        <taxon>Chordata</taxon>
        <taxon>Craniata</taxon>
        <taxon>Vertebrata</taxon>
        <taxon>Euteleostomi</taxon>
        <taxon>Mammalia</taxon>
        <taxon>Eutheria</taxon>
        <taxon>Euarchontoglires</taxon>
        <taxon>Glires</taxon>
        <taxon>Rodentia</taxon>
        <taxon>Sciuromorpha</taxon>
        <taxon>Sciuridae</taxon>
        <taxon>Xerinae</taxon>
        <taxon>Marmotini</taxon>
        <taxon>Marmota</taxon>
    </lineage>
</organism>